<dbReference type="PANTHER" id="PTHR19211">
    <property type="entry name" value="ATP-BINDING TRANSPORT PROTEIN-RELATED"/>
    <property type="match status" value="1"/>
</dbReference>
<dbReference type="PROSITE" id="PS50893">
    <property type="entry name" value="ABC_TRANSPORTER_2"/>
    <property type="match status" value="1"/>
</dbReference>
<dbReference type="PANTHER" id="PTHR19211:SF6">
    <property type="entry name" value="BLL7188 PROTEIN"/>
    <property type="match status" value="1"/>
</dbReference>
<evidence type="ECO:0000313" key="7">
    <source>
        <dbReference type="Proteomes" id="UP001597264"/>
    </source>
</evidence>
<name>A0ABW3U554_9GAMM</name>
<evidence type="ECO:0000313" key="6">
    <source>
        <dbReference type="EMBL" id="MFD1215967.1"/>
    </source>
</evidence>
<dbReference type="SMART" id="SM00382">
    <property type="entry name" value="AAA"/>
    <property type="match status" value="2"/>
</dbReference>
<dbReference type="CDD" id="cd03221">
    <property type="entry name" value="ABCF_EF-3"/>
    <property type="match status" value="1"/>
</dbReference>
<keyword evidence="2" id="KW-0547">Nucleotide-binding</keyword>
<dbReference type="Gene3D" id="3.40.50.300">
    <property type="entry name" value="P-loop containing nucleotide triphosphate hydrolases"/>
    <property type="match status" value="2"/>
</dbReference>
<dbReference type="InterPro" id="IPR017871">
    <property type="entry name" value="ABC_transporter-like_CS"/>
</dbReference>
<feature type="compositionally biased region" description="Basic and acidic residues" evidence="4">
    <location>
        <begin position="259"/>
        <end position="269"/>
    </location>
</feature>
<evidence type="ECO:0000256" key="4">
    <source>
        <dbReference type="SAM" id="MobiDB-lite"/>
    </source>
</evidence>
<reference evidence="7" key="1">
    <citation type="journal article" date="2019" name="Int. J. Syst. Evol. Microbiol.">
        <title>The Global Catalogue of Microorganisms (GCM) 10K type strain sequencing project: providing services to taxonomists for standard genome sequencing and annotation.</title>
        <authorList>
            <consortium name="The Broad Institute Genomics Platform"/>
            <consortium name="The Broad Institute Genome Sequencing Center for Infectious Disease"/>
            <person name="Wu L."/>
            <person name="Ma J."/>
        </authorList>
    </citation>
    <scope>NUCLEOTIDE SEQUENCE [LARGE SCALE GENOMIC DNA]</scope>
    <source>
        <strain evidence="7">CCUG 54356</strain>
    </source>
</reference>
<accession>A0ABW3U554</accession>
<dbReference type="GO" id="GO:0005524">
    <property type="term" value="F:ATP binding"/>
    <property type="evidence" value="ECO:0007669"/>
    <property type="project" value="UniProtKB-KW"/>
</dbReference>
<feature type="region of interest" description="Disordered" evidence="4">
    <location>
        <begin position="255"/>
        <end position="278"/>
    </location>
</feature>
<dbReference type="RefSeq" id="WP_230436192.1">
    <property type="nucleotide sequence ID" value="NZ_CP087715.1"/>
</dbReference>
<dbReference type="Proteomes" id="UP001597264">
    <property type="component" value="Unassembled WGS sequence"/>
</dbReference>
<dbReference type="Pfam" id="PF00005">
    <property type="entry name" value="ABC_tran"/>
    <property type="match status" value="2"/>
</dbReference>
<keyword evidence="1" id="KW-0677">Repeat</keyword>
<protein>
    <submittedName>
        <fullName evidence="6">ATP-binding cassette domain-containing protein</fullName>
    </submittedName>
</protein>
<keyword evidence="3 6" id="KW-0067">ATP-binding</keyword>
<organism evidence="6 7">
    <name type="scientific">Microbulbifer celer</name>
    <dbReference type="NCBI Taxonomy" id="435905"/>
    <lineage>
        <taxon>Bacteria</taxon>
        <taxon>Pseudomonadati</taxon>
        <taxon>Pseudomonadota</taxon>
        <taxon>Gammaproteobacteria</taxon>
        <taxon>Cellvibrionales</taxon>
        <taxon>Microbulbiferaceae</taxon>
        <taxon>Microbulbifer</taxon>
    </lineage>
</organism>
<gene>
    <name evidence="6" type="ORF">ACFQ2X_05090</name>
</gene>
<comment type="caution">
    <text evidence="6">The sequence shown here is derived from an EMBL/GenBank/DDBJ whole genome shotgun (WGS) entry which is preliminary data.</text>
</comment>
<dbReference type="SUPFAM" id="SSF52540">
    <property type="entry name" value="P-loop containing nucleoside triphosphate hydrolases"/>
    <property type="match status" value="2"/>
</dbReference>
<keyword evidence="7" id="KW-1185">Reference proteome</keyword>
<proteinExistence type="predicted"/>
<dbReference type="InterPro" id="IPR050611">
    <property type="entry name" value="ABCF"/>
</dbReference>
<dbReference type="InterPro" id="IPR003593">
    <property type="entry name" value="AAA+_ATPase"/>
</dbReference>
<evidence type="ECO:0000259" key="5">
    <source>
        <dbReference type="PROSITE" id="PS50893"/>
    </source>
</evidence>
<dbReference type="PROSITE" id="PS00211">
    <property type="entry name" value="ABC_TRANSPORTER_1"/>
    <property type="match status" value="1"/>
</dbReference>
<evidence type="ECO:0000256" key="1">
    <source>
        <dbReference type="ARBA" id="ARBA00022737"/>
    </source>
</evidence>
<evidence type="ECO:0000256" key="2">
    <source>
        <dbReference type="ARBA" id="ARBA00022741"/>
    </source>
</evidence>
<evidence type="ECO:0000256" key="3">
    <source>
        <dbReference type="ARBA" id="ARBA00022840"/>
    </source>
</evidence>
<feature type="domain" description="ABC transporter" evidence="5">
    <location>
        <begin position="5"/>
        <end position="234"/>
    </location>
</feature>
<sequence length="518" mass="58067">MTNICAVSRIFFTLDGNPILQNLSINLPAGISGLVAPNGRGKSVLMQLLAGRRRPDSGNVHWHAPYYHVDQLARLRVSRVVDALDDNGLFDRFQRIDQGVGSAVDLNAVADSWHLPITWQQQLECAGLYCAMETPTTQLSGGERTRLALAAAFMHRDHYLLLDEPSNHLDRQGRKWLQDKLLTHPGGALVASHDRELLGYVDNLIELGEDGLHLYGGNYSFYHRVRSAELASREQRIDNTRKEIRKAELQRVKSLQRAAQRERQGEKQRGSQSKLLLDARKERASQSLSKLKQRSAQREVRLQQQYREEKAQLERQRIQRLAITQHGLRGGLRLHLENLILPYGQTEPISLTLHSGARWHITGVNGSGKSTLLKVIRGALQPAAGKCERHGSCVYLDQDFSFLNGAHSPLENLQRLHPDKDSTYWRTALASARLRGDLALKPVNTLSGGERLKVALLAITRGSHAPDLLLLDEPDNHLDLDSRQLLQNALREFPGTFMLVSHDPVFVESVGVNGELSL</sequence>
<dbReference type="InterPro" id="IPR003439">
    <property type="entry name" value="ABC_transporter-like_ATP-bd"/>
</dbReference>
<dbReference type="EMBL" id="JBHTLR010000005">
    <property type="protein sequence ID" value="MFD1215967.1"/>
    <property type="molecule type" value="Genomic_DNA"/>
</dbReference>
<dbReference type="InterPro" id="IPR027417">
    <property type="entry name" value="P-loop_NTPase"/>
</dbReference>